<dbReference type="InterPro" id="IPR039638">
    <property type="entry name" value="MED33A/B"/>
</dbReference>
<reference evidence="1" key="2">
    <citation type="submission" date="2018-05" db="EMBL/GenBank/DDBJ databases">
        <title>OpunRS2 (Oryza punctata Reference Sequence Version 2).</title>
        <authorList>
            <person name="Zhang J."/>
            <person name="Kudrna D."/>
            <person name="Lee S."/>
            <person name="Talag J."/>
            <person name="Welchert J."/>
            <person name="Wing R.A."/>
        </authorList>
    </citation>
    <scope>NUCLEOTIDE SEQUENCE [LARGE SCALE GENOMIC DNA]</scope>
</reference>
<dbReference type="GO" id="GO:2000762">
    <property type="term" value="P:regulation of phenylpropanoid metabolic process"/>
    <property type="evidence" value="ECO:0007669"/>
    <property type="project" value="InterPro"/>
</dbReference>
<reference evidence="1" key="1">
    <citation type="submission" date="2015-04" db="UniProtKB">
        <authorList>
            <consortium name="EnsemblPlants"/>
        </authorList>
    </citation>
    <scope>IDENTIFICATION</scope>
</reference>
<dbReference type="EnsemblPlants" id="OPUNC07G06820.2">
    <property type="protein sequence ID" value="OPUNC07G06820.2"/>
    <property type="gene ID" value="OPUNC07G06820"/>
</dbReference>
<keyword evidence="2" id="KW-1185">Reference proteome</keyword>
<name>A0A0E0LIG8_ORYPU</name>
<dbReference type="Proteomes" id="UP000026962">
    <property type="component" value="Chromosome 7"/>
</dbReference>
<evidence type="ECO:0000313" key="1">
    <source>
        <dbReference type="EnsemblPlants" id="OPUNC07G06820.2"/>
    </source>
</evidence>
<dbReference type="eggNOG" id="ENOG502QRBB">
    <property type="taxonomic scope" value="Eukaryota"/>
</dbReference>
<dbReference type="PANTHER" id="PTHR33739">
    <property type="entry name" value="OS07G0681500 PROTEIN"/>
    <property type="match status" value="1"/>
</dbReference>
<proteinExistence type="predicted"/>
<dbReference type="STRING" id="4537.A0A0E0LIG8"/>
<evidence type="ECO:0008006" key="3">
    <source>
        <dbReference type="Google" id="ProtNLM"/>
    </source>
</evidence>
<evidence type="ECO:0000313" key="2">
    <source>
        <dbReference type="Proteomes" id="UP000026962"/>
    </source>
</evidence>
<protein>
    <recommendedName>
        <fullName evidence="3">Mediator of RNA polymerase II transcription subunit 33A</fullName>
    </recommendedName>
</protein>
<dbReference type="Gramene" id="OPUNC07G06820.2">
    <property type="protein sequence ID" value="OPUNC07G06820.2"/>
    <property type="gene ID" value="OPUNC07G06820"/>
</dbReference>
<dbReference type="OMA" id="YSAQWIP"/>
<sequence length="1319" mass="143719">MAVSSAAWVDWAAEYTKAAQAESRPPAEWASVVAAGDVPWSPGLAEILARTLLYGGGGGGGGGGGSGAAWKYAEAALAAGLASPALLLALLSTRVIPHRFTRPTAYRLYLELLRRHGFNFGFQMKAANFKKIMQLIDDNLGLSKIFGFSTCEPGVFVVEFTLCMLWQLVDAALDDEGLLELILDKKAHWPTRSDDVSAFDGTFSEQRIDKIDKLQKMNNVITIEIIGHLLHDKVITHILSLARENMQSQWAAFTNRLQLLITKSSTLQTSTVALEAFQQLNLDVCNIFRENKHWLRRKFHPIVASNPLSSPNGRCLGASYSAQWIPIDMYLEDCLDGSIAATNSIEILSGLVKALQAVNRATWHDAFLALWIASLRLVQREREPIEGPVPHLDTRVCMLLSITTLAIVDIIEESDSELNSNWKEKRTSDDLRKELMLSLQTLGDYESLLVPPPCIISAANQAASKAAMFVSGMNISSGYMENINDRTTNYSGNMWHLIVESCISRNLLETSVYYWPGYINSHVNSITHALPSQLAAWSSFMKGAPLTQSLVNVLVATPASSLAEVEKLYEVAVDGSDEDKVSAATILCGATLLRGWNFQEHTVRLVVKLLSSSDPVDLSGGESQLVKHGPMLNVIVTGISPVDYAPIFSFHGLIPELAAALMAICEVFGSLSPSVSWPLRTGEEISAHTVFSNAFILLLRLWKFNHPPLEYCVMGDGAPVGSQLTPEYLLLLRNSQVLSARSSAKNRNTQKQLPVTSNPSSEHSIFMDSFPKLKLWYRQHQACLASTLSGFAHGAPVHKNVDSLLNLMFRKANKGSTSIGSLSGSSSISNSSGPGVDDSHLWPQLPAWEILEAVPFVVDAALTACSHGRLFPRELATGLKDLTDFLPASLATIVSYFSAEVTRGVWKPAFMNGTDWPSPAANLSMVEEHIKKIVAATGVDVPRLVTGGSTLGTLPLPLAAFVSLTITYKLDKASERFLNLAGPALENLAASCPWPSMPIVAALWTQKVKRWSDFLVFSASRTVFHHNNDAVFQLLRSCFTATLGMSSTTSVCSCGGIASLLGHGFGSHCSGGLSPVAPGILYLRIFRCIKDCSILAEDILRLLMLSVKDIAETTVSRHRSDKVKKTKYVMRHGQVSLSSAMTQVKVAASLGATLVWLSGGTALVQSLLQEMLPSWFLSVHDLEQGSAASGGTVYKLSGHALAYFAVYSGMFAWGIDPTPVSRRRERVMWSHFEFLASALDGKISLGCDLSLWRAYVSGFLGLVVECTPCWVHEVDLRVLRRLSAGLRQWKEDELAVALLRRAGPEAMAAAAELIIDGDW</sequence>
<dbReference type="HOGENOM" id="CLU_003077_0_0_1"/>
<organism evidence="1">
    <name type="scientific">Oryza punctata</name>
    <name type="common">Red rice</name>
    <dbReference type="NCBI Taxonomy" id="4537"/>
    <lineage>
        <taxon>Eukaryota</taxon>
        <taxon>Viridiplantae</taxon>
        <taxon>Streptophyta</taxon>
        <taxon>Embryophyta</taxon>
        <taxon>Tracheophyta</taxon>
        <taxon>Spermatophyta</taxon>
        <taxon>Magnoliopsida</taxon>
        <taxon>Liliopsida</taxon>
        <taxon>Poales</taxon>
        <taxon>Poaceae</taxon>
        <taxon>BOP clade</taxon>
        <taxon>Oryzoideae</taxon>
        <taxon>Oryzeae</taxon>
        <taxon>Oryzinae</taxon>
        <taxon>Oryza</taxon>
    </lineage>
</organism>
<dbReference type="PANTHER" id="PTHR33739:SF5">
    <property type="entry name" value="MEDIATOR OF RNA POLYMERASE II TRANSCRIPTION SUBUNIT 33A"/>
    <property type="match status" value="1"/>
</dbReference>
<dbReference type="GO" id="GO:0016592">
    <property type="term" value="C:mediator complex"/>
    <property type="evidence" value="ECO:0007669"/>
    <property type="project" value="InterPro"/>
</dbReference>
<accession>A0A0E0LIG8</accession>